<dbReference type="InterPro" id="IPR024787">
    <property type="entry name" value="EcsC"/>
</dbReference>
<dbReference type="PANTHER" id="PTHR41260">
    <property type="entry name" value="PROTEIN ECSC"/>
    <property type="match status" value="1"/>
</dbReference>
<organism evidence="1 2">
    <name type="scientific">Thiohalocapsa marina</name>
    <dbReference type="NCBI Taxonomy" id="424902"/>
    <lineage>
        <taxon>Bacteria</taxon>
        <taxon>Pseudomonadati</taxon>
        <taxon>Pseudomonadota</taxon>
        <taxon>Gammaproteobacteria</taxon>
        <taxon>Chromatiales</taxon>
        <taxon>Chromatiaceae</taxon>
        <taxon>Thiohalocapsa</taxon>
    </lineage>
</organism>
<gene>
    <name evidence="1" type="ORF">F2Q65_08610</name>
</gene>
<dbReference type="PANTHER" id="PTHR41260:SF1">
    <property type="entry name" value="PROTEIN ECSC"/>
    <property type="match status" value="1"/>
</dbReference>
<proteinExistence type="predicted"/>
<comment type="caution">
    <text evidence="1">The sequence shown here is derived from an EMBL/GenBank/DDBJ whole genome shotgun (WGS) entry which is preliminary data.</text>
</comment>
<keyword evidence="2" id="KW-1185">Reference proteome</keyword>
<evidence type="ECO:0000313" key="1">
    <source>
        <dbReference type="EMBL" id="KAA6185530.1"/>
    </source>
</evidence>
<dbReference type="Pfam" id="PF12787">
    <property type="entry name" value="EcsC"/>
    <property type="match status" value="1"/>
</dbReference>
<reference evidence="1 2" key="1">
    <citation type="submission" date="2019-09" db="EMBL/GenBank/DDBJ databases">
        <title>Whole-genome sequence of the purple sulfur bacterium Thiohalocapsa marina DSM 19078.</title>
        <authorList>
            <person name="Kyndt J.A."/>
            <person name="Meyer T.E."/>
        </authorList>
    </citation>
    <scope>NUCLEOTIDE SEQUENCE [LARGE SCALE GENOMIC DNA]</scope>
    <source>
        <strain evidence="1 2">DSM 19078</strain>
    </source>
</reference>
<dbReference type="RefSeq" id="WP_150092417.1">
    <property type="nucleotide sequence ID" value="NZ_JBFUOH010000097.1"/>
</dbReference>
<evidence type="ECO:0000313" key="2">
    <source>
        <dbReference type="Proteomes" id="UP000322981"/>
    </source>
</evidence>
<name>A0A5M8FNF5_9GAMM</name>
<accession>A0A5M8FNF5</accession>
<dbReference type="Proteomes" id="UP000322981">
    <property type="component" value="Unassembled WGS sequence"/>
</dbReference>
<dbReference type="EMBL" id="VWXX01000009">
    <property type="protein sequence ID" value="KAA6185530.1"/>
    <property type="molecule type" value="Genomic_DNA"/>
</dbReference>
<sequence>MKELTRSCLPEAAARELAWCYARLEHPSFAARLSDLLATPVDGAIKLFPPAWRRRLANGTESSMRRALEVAIGSMGRQGPVPASLWRHRLMVMGTGAVGGFFGPLTVLAELPLATVLMLRAIADTARAEGEDIHGDPEARLACVQVFALGGRTRDDEDAEIGYYGMRLSLGLHFENLLEYTGSSALPHIPAAIQLVRAVAARFGVVISDKVAAQLVPVAGAFSAAAVNLAFMQHYQDVARGHFVLRRLERDHGVERVRAAYEAMRLRAAKPKREFSPIEGW</sequence>
<protein>
    <submittedName>
        <fullName evidence="1">EcsC family protein</fullName>
    </submittedName>
</protein>
<dbReference type="AlphaFoldDB" id="A0A5M8FNF5"/>
<dbReference type="OrthoDB" id="1238772at2"/>